<gene>
    <name evidence="2" type="ORF">NDU88_006446</name>
</gene>
<evidence type="ECO:0000256" key="1">
    <source>
        <dbReference type="SAM" id="MobiDB-lite"/>
    </source>
</evidence>
<dbReference type="AlphaFoldDB" id="A0AAV7NQ82"/>
<proteinExistence type="predicted"/>
<evidence type="ECO:0000313" key="2">
    <source>
        <dbReference type="EMBL" id="KAJ1118251.1"/>
    </source>
</evidence>
<feature type="compositionally biased region" description="Low complexity" evidence="1">
    <location>
        <begin position="47"/>
        <end position="56"/>
    </location>
</feature>
<dbReference type="Proteomes" id="UP001066276">
    <property type="component" value="Chromosome 8"/>
</dbReference>
<protein>
    <submittedName>
        <fullName evidence="2">Uncharacterized protein</fullName>
    </submittedName>
</protein>
<accession>A0AAV7NQ82</accession>
<dbReference type="EMBL" id="JANPWB010000012">
    <property type="protein sequence ID" value="KAJ1118251.1"/>
    <property type="molecule type" value="Genomic_DNA"/>
</dbReference>
<feature type="region of interest" description="Disordered" evidence="1">
    <location>
        <begin position="1"/>
        <end position="94"/>
    </location>
</feature>
<name>A0AAV7NQ82_PLEWA</name>
<comment type="caution">
    <text evidence="2">The sequence shown here is derived from an EMBL/GenBank/DDBJ whole genome shotgun (WGS) entry which is preliminary data.</text>
</comment>
<evidence type="ECO:0000313" key="3">
    <source>
        <dbReference type="Proteomes" id="UP001066276"/>
    </source>
</evidence>
<reference evidence="2" key="1">
    <citation type="journal article" date="2022" name="bioRxiv">
        <title>Sequencing and chromosome-scale assembly of the giantPleurodeles waltlgenome.</title>
        <authorList>
            <person name="Brown T."/>
            <person name="Elewa A."/>
            <person name="Iarovenko S."/>
            <person name="Subramanian E."/>
            <person name="Araus A.J."/>
            <person name="Petzold A."/>
            <person name="Susuki M."/>
            <person name="Suzuki K.-i.T."/>
            <person name="Hayashi T."/>
            <person name="Toyoda A."/>
            <person name="Oliveira C."/>
            <person name="Osipova E."/>
            <person name="Leigh N.D."/>
            <person name="Simon A."/>
            <person name="Yun M.H."/>
        </authorList>
    </citation>
    <scope>NUCLEOTIDE SEQUENCE</scope>
    <source>
        <strain evidence="2">20211129_DDA</strain>
        <tissue evidence="2">Liver</tissue>
    </source>
</reference>
<keyword evidence="3" id="KW-1185">Reference proteome</keyword>
<organism evidence="2 3">
    <name type="scientific">Pleurodeles waltl</name>
    <name type="common">Iberian ribbed newt</name>
    <dbReference type="NCBI Taxonomy" id="8319"/>
    <lineage>
        <taxon>Eukaryota</taxon>
        <taxon>Metazoa</taxon>
        <taxon>Chordata</taxon>
        <taxon>Craniata</taxon>
        <taxon>Vertebrata</taxon>
        <taxon>Euteleostomi</taxon>
        <taxon>Amphibia</taxon>
        <taxon>Batrachia</taxon>
        <taxon>Caudata</taxon>
        <taxon>Salamandroidea</taxon>
        <taxon>Salamandridae</taxon>
        <taxon>Pleurodelinae</taxon>
        <taxon>Pleurodeles</taxon>
    </lineage>
</organism>
<sequence>MAPQRTSVSAAPGALQVPTGKARVSSVQRGSREHGAQRGGRSHRLRCSAVSAAAARGSRRHQAPPASLSFGQLRPGQRNLRNGPPPKQSLPECRPSCRWLAPPPRHNNALLAIIADLH</sequence>